<dbReference type="Proteomes" id="UP000887578">
    <property type="component" value="Unplaced"/>
</dbReference>
<organism evidence="2 3">
    <name type="scientific">Panagrolaimus davidi</name>
    <dbReference type="NCBI Taxonomy" id="227884"/>
    <lineage>
        <taxon>Eukaryota</taxon>
        <taxon>Metazoa</taxon>
        <taxon>Ecdysozoa</taxon>
        <taxon>Nematoda</taxon>
        <taxon>Chromadorea</taxon>
        <taxon>Rhabditida</taxon>
        <taxon>Tylenchina</taxon>
        <taxon>Panagrolaimomorpha</taxon>
        <taxon>Panagrolaimoidea</taxon>
        <taxon>Panagrolaimidae</taxon>
        <taxon>Panagrolaimus</taxon>
    </lineage>
</organism>
<feature type="compositionally biased region" description="Polar residues" evidence="1">
    <location>
        <begin position="26"/>
        <end position="35"/>
    </location>
</feature>
<feature type="region of interest" description="Disordered" evidence="1">
    <location>
        <begin position="1"/>
        <end position="44"/>
    </location>
</feature>
<dbReference type="WBParaSite" id="PDA_v2.g25253.t1">
    <property type="protein sequence ID" value="PDA_v2.g25253.t1"/>
    <property type="gene ID" value="PDA_v2.g25253"/>
</dbReference>
<proteinExistence type="predicted"/>
<sequence>MSEINANTTDNGNNGADKKPVETKQEASLSRSSSETLKRPAEPEYVLVKDLSGELMELPTVETDNTLGLATLTHGLIF</sequence>
<evidence type="ECO:0000256" key="1">
    <source>
        <dbReference type="SAM" id="MobiDB-lite"/>
    </source>
</evidence>
<feature type="compositionally biased region" description="Basic and acidic residues" evidence="1">
    <location>
        <begin position="16"/>
        <end position="25"/>
    </location>
</feature>
<reference evidence="3" key="1">
    <citation type="submission" date="2022-11" db="UniProtKB">
        <authorList>
            <consortium name="WormBaseParasite"/>
        </authorList>
    </citation>
    <scope>IDENTIFICATION</scope>
</reference>
<dbReference type="AlphaFoldDB" id="A0A914QDK1"/>
<evidence type="ECO:0000313" key="2">
    <source>
        <dbReference type="Proteomes" id="UP000887578"/>
    </source>
</evidence>
<keyword evidence="2" id="KW-1185">Reference proteome</keyword>
<accession>A0A914QDK1</accession>
<protein>
    <submittedName>
        <fullName evidence="3">Uncharacterized protein</fullName>
    </submittedName>
</protein>
<feature type="compositionally biased region" description="Low complexity" evidence="1">
    <location>
        <begin position="1"/>
        <end position="15"/>
    </location>
</feature>
<name>A0A914QDK1_9BILA</name>
<evidence type="ECO:0000313" key="3">
    <source>
        <dbReference type="WBParaSite" id="PDA_v2.g25253.t1"/>
    </source>
</evidence>